<evidence type="ECO:0000256" key="5">
    <source>
        <dbReference type="PIRSR" id="PIRSR615500-1"/>
    </source>
</evidence>
<dbReference type="PANTHER" id="PTHR43806:SF11">
    <property type="entry name" value="CEREVISIN-RELATED"/>
    <property type="match status" value="1"/>
</dbReference>
<keyword evidence="3 6" id="KW-0378">Hydrolase</keyword>
<feature type="active site" description="Charge relay system" evidence="5 6">
    <location>
        <position position="198"/>
    </location>
</feature>
<comment type="similarity">
    <text evidence="1 6 7">Belongs to the peptidase S8 family.</text>
</comment>
<evidence type="ECO:0000313" key="11">
    <source>
        <dbReference type="EMBL" id="TYT63575.1"/>
    </source>
</evidence>
<dbReference type="Proteomes" id="UP000324104">
    <property type="component" value="Unassembled WGS sequence"/>
</dbReference>
<keyword evidence="9" id="KW-1133">Transmembrane helix</keyword>
<sequence>MVRFRPTSRTIACVVCALLVSSLVISGFVVPIVANQNADLVSSDDDLEIDDSLRDLEDSETVELVVRFEEATVPEDASDDEVEYRLEEHAAKTQAPLLDYATETAWISVEEEFWVTNAVLLEVETDRVDLEAFERFDAIEAIHENFELSVPPEPDERDDVADEDDDPSATWGVEAVNAPTVWEEHDARGDGVRVAVLDTGVDADHPDIELHTDDPTDPTYPGGWAEFNESGDRVVGSTPYDSGAHGTHVSATVAGGNQSGTAIGVAPEAELLHGLVLDEEGGTFAQIIAGMEWALEEEADVISMSFGATGRHHQLTDPVRNAEESGVAVVAAIGNEGEDTSGSPANVYNSISVGAVGPDGTVASFSGGERLERTEWETGPETYVAPDVVAPGVAIDSAVPGGGYEPFPGTSMATPHVAGTIALLLEIEPDTTPSDVSRILTETAWKPADAPDEKDTRYGYGIVDADAAATQLVDERVEPEEVASTQASDDHSTDDVEAESWLESMSTSPIGEVIVLTVAAVLLGLFVVVARNIDT</sequence>
<dbReference type="InterPro" id="IPR023828">
    <property type="entry name" value="Peptidase_S8_Ser-AS"/>
</dbReference>
<comment type="caution">
    <text evidence="11">The sequence shown here is derived from an EMBL/GenBank/DDBJ whole genome shotgun (WGS) entry which is preliminary data.</text>
</comment>
<evidence type="ECO:0000259" key="10">
    <source>
        <dbReference type="Pfam" id="PF00082"/>
    </source>
</evidence>
<feature type="region of interest" description="Disordered" evidence="8">
    <location>
        <begin position="149"/>
        <end position="171"/>
    </location>
</feature>
<dbReference type="Gene3D" id="3.40.50.200">
    <property type="entry name" value="Peptidase S8/S53 domain"/>
    <property type="match status" value="1"/>
</dbReference>
<proteinExistence type="inferred from homology"/>
<dbReference type="PROSITE" id="PS00136">
    <property type="entry name" value="SUBTILASE_ASP"/>
    <property type="match status" value="1"/>
</dbReference>
<keyword evidence="9" id="KW-0812">Transmembrane</keyword>
<evidence type="ECO:0000256" key="1">
    <source>
        <dbReference type="ARBA" id="ARBA00011073"/>
    </source>
</evidence>
<feature type="active site" description="Charge relay system" evidence="5 6">
    <location>
        <position position="411"/>
    </location>
</feature>
<dbReference type="PANTHER" id="PTHR43806">
    <property type="entry name" value="PEPTIDASE S8"/>
    <property type="match status" value="1"/>
</dbReference>
<dbReference type="Pfam" id="PF00082">
    <property type="entry name" value="Peptidase_S8"/>
    <property type="match status" value="1"/>
</dbReference>
<name>A0A5D5ART5_9EURY</name>
<evidence type="ECO:0000256" key="4">
    <source>
        <dbReference type="ARBA" id="ARBA00022825"/>
    </source>
</evidence>
<evidence type="ECO:0000256" key="7">
    <source>
        <dbReference type="RuleBase" id="RU003355"/>
    </source>
</evidence>
<evidence type="ECO:0000256" key="9">
    <source>
        <dbReference type="SAM" id="Phobius"/>
    </source>
</evidence>
<dbReference type="GO" id="GO:0004252">
    <property type="term" value="F:serine-type endopeptidase activity"/>
    <property type="evidence" value="ECO:0007669"/>
    <property type="project" value="UniProtKB-UniRule"/>
</dbReference>
<dbReference type="GO" id="GO:0006508">
    <property type="term" value="P:proteolysis"/>
    <property type="evidence" value="ECO:0007669"/>
    <property type="project" value="UniProtKB-KW"/>
</dbReference>
<feature type="transmembrane region" description="Helical" evidence="9">
    <location>
        <begin position="513"/>
        <end position="533"/>
    </location>
</feature>
<dbReference type="EMBL" id="VTAW01000002">
    <property type="protein sequence ID" value="TYT63575.1"/>
    <property type="molecule type" value="Genomic_DNA"/>
</dbReference>
<dbReference type="AlphaFoldDB" id="A0A5D5ART5"/>
<keyword evidence="12" id="KW-1185">Reference proteome</keyword>
<keyword evidence="2 6" id="KW-0645">Protease</keyword>
<dbReference type="InterPro" id="IPR023827">
    <property type="entry name" value="Peptidase_S8_Asp-AS"/>
</dbReference>
<dbReference type="SUPFAM" id="SSF52743">
    <property type="entry name" value="Subtilisin-like"/>
    <property type="match status" value="1"/>
</dbReference>
<gene>
    <name evidence="11" type="ORF">FYC77_03070</name>
</gene>
<evidence type="ECO:0000256" key="2">
    <source>
        <dbReference type="ARBA" id="ARBA00022670"/>
    </source>
</evidence>
<evidence type="ECO:0000256" key="6">
    <source>
        <dbReference type="PROSITE-ProRule" id="PRU01240"/>
    </source>
</evidence>
<dbReference type="RefSeq" id="WP_149080042.1">
    <property type="nucleotide sequence ID" value="NZ_VTAW01000002.1"/>
</dbReference>
<evidence type="ECO:0000313" key="12">
    <source>
        <dbReference type="Proteomes" id="UP000324104"/>
    </source>
</evidence>
<feature type="domain" description="Peptidase S8/S53" evidence="10">
    <location>
        <begin position="189"/>
        <end position="461"/>
    </location>
</feature>
<protein>
    <submittedName>
        <fullName evidence="11">S8 family serine peptidase</fullName>
    </submittedName>
</protein>
<feature type="compositionally biased region" description="Acidic residues" evidence="8">
    <location>
        <begin position="153"/>
        <end position="167"/>
    </location>
</feature>
<evidence type="ECO:0000256" key="3">
    <source>
        <dbReference type="ARBA" id="ARBA00022801"/>
    </source>
</evidence>
<evidence type="ECO:0000256" key="8">
    <source>
        <dbReference type="SAM" id="MobiDB-lite"/>
    </source>
</evidence>
<dbReference type="PROSITE" id="PS00138">
    <property type="entry name" value="SUBTILASE_SER"/>
    <property type="match status" value="1"/>
</dbReference>
<feature type="active site" description="Charge relay system" evidence="5 6">
    <location>
        <position position="245"/>
    </location>
</feature>
<dbReference type="InterPro" id="IPR036852">
    <property type="entry name" value="Peptidase_S8/S53_dom_sf"/>
</dbReference>
<organism evidence="11 12">
    <name type="scientific">Natrialba swarupiae</name>
    <dbReference type="NCBI Taxonomy" id="2448032"/>
    <lineage>
        <taxon>Archaea</taxon>
        <taxon>Methanobacteriati</taxon>
        <taxon>Methanobacteriota</taxon>
        <taxon>Stenosarchaea group</taxon>
        <taxon>Halobacteria</taxon>
        <taxon>Halobacteriales</taxon>
        <taxon>Natrialbaceae</taxon>
        <taxon>Natrialba</taxon>
    </lineage>
</organism>
<dbReference type="PRINTS" id="PR00723">
    <property type="entry name" value="SUBTILISIN"/>
</dbReference>
<dbReference type="InterPro" id="IPR000209">
    <property type="entry name" value="Peptidase_S8/S53_dom"/>
</dbReference>
<dbReference type="InterPro" id="IPR050131">
    <property type="entry name" value="Peptidase_S8_subtilisin-like"/>
</dbReference>
<keyword evidence="4 6" id="KW-0720">Serine protease</keyword>
<accession>A0A5D5ART5</accession>
<feature type="region of interest" description="Disordered" evidence="8">
    <location>
        <begin position="477"/>
        <end position="500"/>
    </location>
</feature>
<keyword evidence="9" id="KW-0472">Membrane</keyword>
<reference evidence="11 12" key="1">
    <citation type="submission" date="2019-08" db="EMBL/GenBank/DDBJ databases">
        <title>Archaea genome.</title>
        <authorList>
            <person name="Kajale S."/>
            <person name="Shouche Y."/>
            <person name="Deshpande N."/>
            <person name="Sharma A."/>
        </authorList>
    </citation>
    <scope>NUCLEOTIDE SEQUENCE [LARGE SCALE GENOMIC DNA]</scope>
    <source>
        <strain evidence="11 12">ESP3B_9</strain>
    </source>
</reference>
<dbReference type="InterPro" id="IPR015500">
    <property type="entry name" value="Peptidase_S8_subtilisin-rel"/>
</dbReference>
<dbReference type="PROSITE" id="PS51892">
    <property type="entry name" value="SUBTILASE"/>
    <property type="match status" value="1"/>
</dbReference>